<sequence length="331" mass="36852">MVTKKEIAEYLGISRTAVSLVLNNTPSSTISAETRTRILQAAKELGYRDVEVSPKLCYVLYNRESNDPRYMGNLKVMEEEASQLNYGLVFMNITSAEDSLNKLQRLLDNQEIEGFIVSGDVDKTLIDMFRQSQAPYIIEGLPLPDIIDNVNFAANDDRRLAYDATSYLISIGHTRIALFMGSLDYYTHRLGMEGYCQALEDNGLPVDKSLIQISNEENGYELCKRAEILQVDYTAAFCANTVIQFGVLQRLKETGTAVPQSISLIGSGLNELARVSVPQLTTLYASTAETAKTVSLLIDIIHTRVPYGNSCLFTKFERFEGGTAAPRKTKH</sequence>
<name>A0ABY5S9S4_9BACL</name>
<gene>
    <name evidence="6" type="ORF">L1F29_00475</name>
</gene>
<dbReference type="EMBL" id="CP091430">
    <property type="protein sequence ID" value="UVI30404.1"/>
    <property type="molecule type" value="Genomic_DNA"/>
</dbReference>
<dbReference type="InterPro" id="IPR001761">
    <property type="entry name" value="Peripla_BP/Lac1_sug-bd_dom"/>
</dbReference>
<keyword evidence="1" id="KW-0678">Repressor</keyword>
<dbReference type="Proteomes" id="UP001057877">
    <property type="component" value="Chromosome"/>
</dbReference>
<evidence type="ECO:0000256" key="1">
    <source>
        <dbReference type="ARBA" id="ARBA00022491"/>
    </source>
</evidence>
<accession>A0ABY5S9S4</accession>
<dbReference type="InterPro" id="IPR010982">
    <property type="entry name" value="Lambda_DNA-bd_dom_sf"/>
</dbReference>
<dbReference type="SUPFAM" id="SSF53822">
    <property type="entry name" value="Periplasmic binding protein-like I"/>
    <property type="match status" value="1"/>
</dbReference>
<evidence type="ECO:0000313" key="7">
    <source>
        <dbReference type="Proteomes" id="UP001057877"/>
    </source>
</evidence>
<dbReference type="PANTHER" id="PTHR30146:SF148">
    <property type="entry name" value="HTH-TYPE TRANSCRIPTIONAL REPRESSOR PURR-RELATED"/>
    <property type="match status" value="1"/>
</dbReference>
<evidence type="ECO:0000256" key="4">
    <source>
        <dbReference type="ARBA" id="ARBA00023163"/>
    </source>
</evidence>
<organism evidence="6 7">
    <name type="scientific">Paenibacillus spongiae</name>
    <dbReference type="NCBI Taxonomy" id="2909671"/>
    <lineage>
        <taxon>Bacteria</taxon>
        <taxon>Bacillati</taxon>
        <taxon>Bacillota</taxon>
        <taxon>Bacilli</taxon>
        <taxon>Bacillales</taxon>
        <taxon>Paenibacillaceae</taxon>
        <taxon>Paenibacillus</taxon>
    </lineage>
</organism>
<reference evidence="6" key="1">
    <citation type="submission" date="2022-01" db="EMBL/GenBank/DDBJ databases">
        <title>Paenibacillus spongiae sp. nov., isolated from marine sponge.</title>
        <authorList>
            <person name="Li Z."/>
            <person name="Zhang M."/>
        </authorList>
    </citation>
    <scope>NUCLEOTIDE SEQUENCE</scope>
    <source>
        <strain evidence="6">PHS-Z3</strain>
    </source>
</reference>
<dbReference type="InterPro" id="IPR000843">
    <property type="entry name" value="HTH_LacI"/>
</dbReference>
<dbReference type="Gene3D" id="1.10.260.40">
    <property type="entry name" value="lambda repressor-like DNA-binding domains"/>
    <property type="match status" value="1"/>
</dbReference>
<dbReference type="PANTHER" id="PTHR30146">
    <property type="entry name" value="LACI-RELATED TRANSCRIPTIONAL REPRESSOR"/>
    <property type="match status" value="1"/>
</dbReference>
<dbReference type="PROSITE" id="PS50932">
    <property type="entry name" value="HTH_LACI_2"/>
    <property type="match status" value="1"/>
</dbReference>
<keyword evidence="2" id="KW-0805">Transcription regulation</keyword>
<keyword evidence="4" id="KW-0804">Transcription</keyword>
<dbReference type="SMART" id="SM00354">
    <property type="entry name" value="HTH_LACI"/>
    <property type="match status" value="1"/>
</dbReference>
<dbReference type="Pfam" id="PF00356">
    <property type="entry name" value="LacI"/>
    <property type="match status" value="1"/>
</dbReference>
<proteinExistence type="predicted"/>
<protein>
    <submittedName>
        <fullName evidence="6">LacI family transcriptional regulator</fullName>
    </submittedName>
</protein>
<dbReference type="InterPro" id="IPR028082">
    <property type="entry name" value="Peripla_BP_I"/>
</dbReference>
<evidence type="ECO:0000313" key="6">
    <source>
        <dbReference type="EMBL" id="UVI30404.1"/>
    </source>
</evidence>
<keyword evidence="7" id="KW-1185">Reference proteome</keyword>
<dbReference type="CDD" id="cd01392">
    <property type="entry name" value="HTH_LacI"/>
    <property type="match status" value="1"/>
</dbReference>
<evidence type="ECO:0000256" key="3">
    <source>
        <dbReference type="ARBA" id="ARBA00023125"/>
    </source>
</evidence>
<dbReference type="CDD" id="cd06267">
    <property type="entry name" value="PBP1_LacI_sugar_binding-like"/>
    <property type="match status" value="1"/>
</dbReference>
<feature type="domain" description="HTH lacI-type" evidence="5">
    <location>
        <begin position="2"/>
        <end position="48"/>
    </location>
</feature>
<evidence type="ECO:0000256" key="2">
    <source>
        <dbReference type="ARBA" id="ARBA00023015"/>
    </source>
</evidence>
<dbReference type="Pfam" id="PF00532">
    <property type="entry name" value="Peripla_BP_1"/>
    <property type="match status" value="1"/>
</dbReference>
<dbReference type="Gene3D" id="3.40.50.2300">
    <property type="match status" value="2"/>
</dbReference>
<evidence type="ECO:0000259" key="5">
    <source>
        <dbReference type="PROSITE" id="PS50932"/>
    </source>
</evidence>
<dbReference type="RefSeq" id="WP_258386468.1">
    <property type="nucleotide sequence ID" value="NZ_CP091430.1"/>
</dbReference>
<keyword evidence="3" id="KW-0238">DNA-binding</keyword>
<dbReference type="SUPFAM" id="SSF47413">
    <property type="entry name" value="lambda repressor-like DNA-binding domains"/>
    <property type="match status" value="1"/>
</dbReference>